<reference evidence="4 5" key="1">
    <citation type="submission" date="2015-09" db="EMBL/GenBank/DDBJ databases">
        <authorList>
            <consortium name="Pathogen Informatics"/>
        </authorList>
    </citation>
    <scope>NUCLEOTIDE SEQUENCE [LARGE SCALE GENOMIC DNA]</scope>
    <source>
        <strain evidence="4 5">2789STDY5834855</strain>
    </source>
</reference>
<gene>
    <name evidence="4" type="ORF">ERS852470_01594</name>
</gene>
<keyword evidence="1" id="KW-0175">Coiled coil</keyword>
<evidence type="ECO:0000313" key="5">
    <source>
        <dbReference type="Proteomes" id="UP000095558"/>
    </source>
</evidence>
<feature type="coiled-coil region" evidence="1">
    <location>
        <begin position="188"/>
        <end position="215"/>
    </location>
</feature>
<dbReference type="Proteomes" id="UP000095558">
    <property type="component" value="Unassembled WGS sequence"/>
</dbReference>
<feature type="region of interest" description="Disordered" evidence="2">
    <location>
        <begin position="26"/>
        <end position="45"/>
    </location>
</feature>
<dbReference type="InterPro" id="IPR007487">
    <property type="entry name" value="ABC_transpt-TYRBP-like"/>
</dbReference>
<dbReference type="AlphaFoldDB" id="A0A174CW32"/>
<protein>
    <submittedName>
        <fullName evidence="4">ABC-type uncharacterized transport system, periplasmic component</fullName>
    </submittedName>
</protein>
<dbReference type="SUPFAM" id="SSF53822">
    <property type="entry name" value="Periplasmic binding protein-like I"/>
    <property type="match status" value="1"/>
</dbReference>
<dbReference type="PANTHER" id="PTHR35271:SF1">
    <property type="entry name" value="ABC TRANSPORTER, SUBSTRATE-BINDING LIPOPROTEIN"/>
    <property type="match status" value="1"/>
</dbReference>
<dbReference type="PANTHER" id="PTHR35271">
    <property type="entry name" value="ABC TRANSPORTER, SUBSTRATE-BINDING LIPOPROTEIN-RELATED"/>
    <property type="match status" value="1"/>
</dbReference>
<dbReference type="GeneID" id="83010893"/>
<organism evidence="4 5">
    <name type="scientific">Clostridium disporicum</name>
    <dbReference type="NCBI Taxonomy" id="84024"/>
    <lineage>
        <taxon>Bacteria</taxon>
        <taxon>Bacillati</taxon>
        <taxon>Bacillota</taxon>
        <taxon>Clostridia</taxon>
        <taxon>Eubacteriales</taxon>
        <taxon>Clostridiaceae</taxon>
        <taxon>Clostridium</taxon>
    </lineage>
</organism>
<dbReference type="Pfam" id="PF04392">
    <property type="entry name" value="ABC_sub_bind"/>
    <property type="match status" value="1"/>
</dbReference>
<feature type="chain" id="PRO_5008019537" evidence="3">
    <location>
        <begin position="27"/>
        <end position="346"/>
    </location>
</feature>
<evidence type="ECO:0000256" key="1">
    <source>
        <dbReference type="SAM" id="Coils"/>
    </source>
</evidence>
<dbReference type="OrthoDB" id="9776955at2"/>
<proteinExistence type="predicted"/>
<dbReference type="RefSeq" id="WP_042395282.1">
    <property type="nucleotide sequence ID" value="NZ_CYZV01000015.1"/>
</dbReference>
<evidence type="ECO:0000313" key="4">
    <source>
        <dbReference type="EMBL" id="CUO16040.1"/>
    </source>
</evidence>
<dbReference type="PROSITE" id="PS51257">
    <property type="entry name" value="PROKAR_LIPOPROTEIN"/>
    <property type="match status" value="1"/>
</dbReference>
<keyword evidence="3" id="KW-0732">Signal</keyword>
<dbReference type="InterPro" id="IPR028082">
    <property type="entry name" value="Peripla_BP_I"/>
</dbReference>
<dbReference type="CDD" id="cd06325">
    <property type="entry name" value="PBP1_ABC_unchar_transporter"/>
    <property type="match status" value="1"/>
</dbReference>
<name>A0A174CW32_9CLOT</name>
<dbReference type="EMBL" id="CYZV01000015">
    <property type="protein sequence ID" value="CUO16040.1"/>
    <property type="molecule type" value="Genomic_DNA"/>
</dbReference>
<feature type="signal peptide" evidence="3">
    <location>
        <begin position="1"/>
        <end position="26"/>
    </location>
</feature>
<sequence length="346" mass="36741">MVGKKKLALILSGLLVMTGLMSCSNANTEEKEGSTTESSENVESDGKTYTIGVNQLVQHDALDASRQGFIEGLKEKGFEEGKNLKIDYQNAQGDMAIAKTISDQFVTSKVDMIFAIATSSLQASYNATKDIPIVFTAVTDPIDAGVANSWESSGTNVTGTSDMVSMEEQLDLLTELVPDIKTLGVIYNSSEANSLAQVQELKKEAEKRNIDIKEISVTTVNEINQNLSAALGSIDALYAPTDNTVASAYDLVGNLCINKNIPILCGEEAGVSKGGLCSIGIDYFKLGKEAGYKAAEILNGKAPSDIEISTLSDMSITINTDVVEKLNITVPDDINSKATKVTGGVN</sequence>
<evidence type="ECO:0000256" key="3">
    <source>
        <dbReference type="SAM" id="SignalP"/>
    </source>
</evidence>
<accession>A0A174CW32</accession>
<evidence type="ECO:0000256" key="2">
    <source>
        <dbReference type="SAM" id="MobiDB-lite"/>
    </source>
</evidence>
<dbReference type="Gene3D" id="3.40.50.2300">
    <property type="match status" value="2"/>
</dbReference>